<dbReference type="EMBL" id="JBHSGN010000002">
    <property type="protein sequence ID" value="MFC4672105.1"/>
    <property type="molecule type" value="Genomic_DNA"/>
</dbReference>
<name>A0ABV9KPJ5_9BACT</name>
<evidence type="ECO:0000313" key="1">
    <source>
        <dbReference type="EMBL" id="MFC4672105.1"/>
    </source>
</evidence>
<reference evidence="2" key="1">
    <citation type="journal article" date="2019" name="Int. J. Syst. Evol. Microbiol.">
        <title>The Global Catalogue of Microorganisms (GCM) 10K type strain sequencing project: providing services to taxonomists for standard genome sequencing and annotation.</title>
        <authorList>
            <consortium name="The Broad Institute Genomics Platform"/>
            <consortium name="The Broad Institute Genome Sequencing Center for Infectious Disease"/>
            <person name="Wu L."/>
            <person name="Ma J."/>
        </authorList>
    </citation>
    <scope>NUCLEOTIDE SEQUENCE [LARGE SCALE GENOMIC DNA]</scope>
    <source>
        <strain evidence="2">CCUG 66188</strain>
    </source>
</reference>
<organism evidence="1 2">
    <name type="scientific">Dysgonomonas termitidis</name>
    <dbReference type="NCBI Taxonomy" id="1516126"/>
    <lineage>
        <taxon>Bacteria</taxon>
        <taxon>Pseudomonadati</taxon>
        <taxon>Bacteroidota</taxon>
        <taxon>Bacteroidia</taxon>
        <taxon>Bacteroidales</taxon>
        <taxon>Dysgonomonadaceae</taxon>
        <taxon>Dysgonomonas</taxon>
    </lineage>
</organism>
<dbReference type="RefSeq" id="WP_379993289.1">
    <property type="nucleotide sequence ID" value="NZ_JBHSGN010000002.1"/>
</dbReference>
<proteinExistence type="predicted"/>
<keyword evidence="2" id="KW-1185">Reference proteome</keyword>
<comment type="caution">
    <text evidence="1">The sequence shown here is derived from an EMBL/GenBank/DDBJ whole genome shotgun (WGS) entry which is preliminary data.</text>
</comment>
<protein>
    <submittedName>
        <fullName evidence="1">Uncharacterized protein</fullName>
    </submittedName>
</protein>
<accession>A0ABV9KPJ5</accession>
<sequence>MKYVNRKAAARRHMLLSRFLMIIGFVFIALTVYGAVSEPDNALYNILIGSGTGTYAMCAMVSINDVPDREVAGSAIGDKIYPIPVQDIDDSVPFPTVNANREVTTIPMLPGKFMHAFDTHSVPTFLSSGTKDAGAIVANGTNTFTAVMGGTRDELKNFVEDYFGLKFVIIFKHCESGNMYGIGNACKGVVFSGYEYKDDADGQYLTMTFTQITIQLPWTYIGAIVQQNPATNAADSTTLAVVAGNNRYIIPDGTAATYAINAVSGITAADVGRVITLIGDGETYAATVPDGGPFLLVDGATWTASKGSQLNLKVFDANTLIEVNRI</sequence>
<dbReference type="Proteomes" id="UP001596023">
    <property type="component" value="Unassembled WGS sequence"/>
</dbReference>
<evidence type="ECO:0000313" key="2">
    <source>
        <dbReference type="Proteomes" id="UP001596023"/>
    </source>
</evidence>
<gene>
    <name evidence="1" type="ORF">ACFO6W_00205</name>
</gene>